<keyword evidence="3" id="KW-1185">Reference proteome</keyword>
<evidence type="ECO:0000313" key="4">
    <source>
        <dbReference type="RefSeq" id="XP_033574648.1"/>
    </source>
</evidence>
<protein>
    <submittedName>
        <fullName evidence="2 4">Uncharacterized protein</fullName>
    </submittedName>
</protein>
<feature type="region of interest" description="Disordered" evidence="1">
    <location>
        <begin position="71"/>
        <end position="123"/>
    </location>
</feature>
<dbReference type="Proteomes" id="UP000504636">
    <property type="component" value="Unplaced"/>
</dbReference>
<name>A0A6A6YI66_9PEZI</name>
<dbReference type="EMBL" id="MU003704">
    <property type="protein sequence ID" value="KAF2807684.1"/>
    <property type="molecule type" value="Genomic_DNA"/>
</dbReference>
<dbReference type="RefSeq" id="XP_033574648.1">
    <property type="nucleotide sequence ID" value="XM_033722161.1"/>
</dbReference>
<dbReference type="AlphaFoldDB" id="A0A6A6YI66"/>
<evidence type="ECO:0000313" key="3">
    <source>
        <dbReference type="Proteomes" id="UP000504636"/>
    </source>
</evidence>
<reference evidence="2 4" key="1">
    <citation type="journal article" date="2020" name="Stud. Mycol.">
        <title>101 Dothideomycetes genomes: a test case for predicting lifestyles and emergence of pathogens.</title>
        <authorList>
            <person name="Haridas S."/>
            <person name="Albert R."/>
            <person name="Binder M."/>
            <person name="Bloem J."/>
            <person name="Labutti K."/>
            <person name="Salamov A."/>
            <person name="Andreopoulos B."/>
            <person name="Baker S."/>
            <person name="Barry K."/>
            <person name="Bills G."/>
            <person name="Bluhm B."/>
            <person name="Cannon C."/>
            <person name="Castanera R."/>
            <person name="Culley D."/>
            <person name="Daum C."/>
            <person name="Ezra D."/>
            <person name="Gonzalez J."/>
            <person name="Henrissat B."/>
            <person name="Kuo A."/>
            <person name="Liang C."/>
            <person name="Lipzen A."/>
            <person name="Lutzoni F."/>
            <person name="Magnuson J."/>
            <person name="Mondo S."/>
            <person name="Nolan M."/>
            <person name="Ohm R."/>
            <person name="Pangilinan J."/>
            <person name="Park H.-J."/>
            <person name="Ramirez L."/>
            <person name="Alfaro M."/>
            <person name="Sun H."/>
            <person name="Tritt A."/>
            <person name="Yoshinaga Y."/>
            <person name="Zwiers L.-H."/>
            <person name="Turgeon B."/>
            <person name="Goodwin S."/>
            <person name="Spatafora J."/>
            <person name="Crous P."/>
            <person name="Grigoriev I."/>
        </authorList>
    </citation>
    <scope>NUCLEOTIDE SEQUENCE</scope>
    <source>
        <strain evidence="2 4">CBS 304.34</strain>
    </source>
</reference>
<dbReference type="GeneID" id="54463054"/>
<reference evidence="4" key="3">
    <citation type="submission" date="2025-04" db="UniProtKB">
        <authorList>
            <consortium name="RefSeq"/>
        </authorList>
    </citation>
    <scope>IDENTIFICATION</scope>
    <source>
        <strain evidence="4">CBS 304.34</strain>
    </source>
</reference>
<sequence>MLNQAKLVVPRRHLRPFSAASVDCKRRSLEIPWNPEVPFASEKNGDIATPAAPTSLSLSARLAPYFWDDAQRSPTSSAAPVRVPEKSSEAPRFSTDSAGESQRAWQAGSTRNHTPESLLPAPAEGTAICPHVCAARTPNPASGR</sequence>
<accession>A0A6A6YI66</accession>
<organism evidence="2">
    <name type="scientific">Mytilinidion resinicola</name>
    <dbReference type="NCBI Taxonomy" id="574789"/>
    <lineage>
        <taxon>Eukaryota</taxon>
        <taxon>Fungi</taxon>
        <taxon>Dikarya</taxon>
        <taxon>Ascomycota</taxon>
        <taxon>Pezizomycotina</taxon>
        <taxon>Dothideomycetes</taxon>
        <taxon>Pleosporomycetidae</taxon>
        <taxon>Mytilinidiales</taxon>
        <taxon>Mytilinidiaceae</taxon>
        <taxon>Mytilinidion</taxon>
    </lineage>
</organism>
<reference evidence="4" key="2">
    <citation type="submission" date="2020-04" db="EMBL/GenBank/DDBJ databases">
        <authorList>
            <consortium name="NCBI Genome Project"/>
        </authorList>
    </citation>
    <scope>NUCLEOTIDE SEQUENCE</scope>
    <source>
        <strain evidence="4">CBS 304.34</strain>
    </source>
</reference>
<evidence type="ECO:0000313" key="2">
    <source>
        <dbReference type="EMBL" id="KAF2807684.1"/>
    </source>
</evidence>
<gene>
    <name evidence="2 4" type="ORF">BDZ99DRAFT_478234</name>
</gene>
<proteinExistence type="predicted"/>
<evidence type="ECO:0000256" key="1">
    <source>
        <dbReference type="SAM" id="MobiDB-lite"/>
    </source>
</evidence>
<feature type="compositionally biased region" description="Polar residues" evidence="1">
    <location>
        <begin position="94"/>
        <end position="112"/>
    </location>
</feature>